<organism evidence="1 2">
    <name type="scientific">Belliella alkalica</name>
    <dbReference type="NCBI Taxonomy" id="1730871"/>
    <lineage>
        <taxon>Bacteria</taxon>
        <taxon>Pseudomonadati</taxon>
        <taxon>Bacteroidota</taxon>
        <taxon>Cytophagia</taxon>
        <taxon>Cytophagales</taxon>
        <taxon>Cyclobacteriaceae</taxon>
        <taxon>Belliella</taxon>
    </lineage>
</organism>
<proteinExistence type="predicted"/>
<name>A0ABS9VGH9_9BACT</name>
<reference evidence="1" key="1">
    <citation type="submission" date="2022-03" db="EMBL/GenBank/DDBJ databases">
        <title>De novo assembled genomes of Belliella spp. (Cyclobacteriaceae) strains.</title>
        <authorList>
            <person name="Szabo A."/>
            <person name="Korponai K."/>
            <person name="Felfoldi T."/>
        </authorList>
    </citation>
    <scope>NUCLEOTIDE SEQUENCE</scope>
    <source>
        <strain evidence="1">DSM 111903</strain>
    </source>
</reference>
<keyword evidence="2" id="KW-1185">Reference proteome</keyword>
<evidence type="ECO:0000313" key="2">
    <source>
        <dbReference type="Proteomes" id="UP001165430"/>
    </source>
</evidence>
<dbReference type="Proteomes" id="UP001165430">
    <property type="component" value="Unassembled WGS sequence"/>
</dbReference>
<protein>
    <submittedName>
        <fullName evidence="1">Uncharacterized protein</fullName>
    </submittedName>
</protein>
<sequence>MKKTLNISILEVAILEMGRMKNGEPFHPLEVIKWIYPQDWSHFFKDLESETNRLINEGKVFVDSSERNLEIGKIRIYTKFKTT</sequence>
<accession>A0ABS9VGH9</accession>
<evidence type="ECO:0000313" key="1">
    <source>
        <dbReference type="EMBL" id="MCH7415544.1"/>
    </source>
</evidence>
<dbReference type="EMBL" id="JAKZGO010000024">
    <property type="protein sequence ID" value="MCH7415544.1"/>
    <property type="molecule type" value="Genomic_DNA"/>
</dbReference>
<gene>
    <name evidence="1" type="ORF">MM213_18730</name>
</gene>
<dbReference type="RefSeq" id="WP_241414424.1">
    <property type="nucleotide sequence ID" value="NZ_JAKZGO010000024.1"/>
</dbReference>
<comment type="caution">
    <text evidence="1">The sequence shown here is derived from an EMBL/GenBank/DDBJ whole genome shotgun (WGS) entry which is preliminary data.</text>
</comment>